<evidence type="ECO:0000313" key="1">
    <source>
        <dbReference type="EMBL" id="ETP47791.1"/>
    </source>
</evidence>
<accession>W2ZLD9</accession>
<reference evidence="1 2" key="1">
    <citation type="submission" date="2013-11" db="EMBL/GenBank/DDBJ databases">
        <title>The Genome Sequence of Phytophthora parasitica P10297.</title>
        <authorList>
            <consortium name="The Broad Institute Genomics Platform"/>
            <person name="Russ C."/>
            <person name="Tyler B."/>
            <person name="Panabieres F."/>
            <person name="Shan W."/>
            <person name="Tripathy S."/>
            <person name="Grunwald N."/>
            <person name="Machado M."/>
            <person name="Johnson C.S."/>
            <person name="Walker B."/>
            <person name="Young S.K."/>
            <person name="Zeng Q."/>
            <person name="Gargeya S."/>
            <person name="Fitzgerald M."/>
            <person name="Haas B."/>
            <person name="Abouelleil A."/>
            <person name="Allen A.W."/>
            <person name="Alvarado L."/>
            <person name="Arachchi H.M."/>
            <person name="Berlin A.M."/>
            <person name="Chapman S.B."/>
            <person name="Gainer-Dewar J."/>
            <person name="Goldberg J."/>
            <person name="Griggs A."/>
            <person name="Gujja S."/>
            <person name="Hansen M."/>
            <person name="Howarth C."/>
            <person name="Imamovic A."/>
            <person name="Ireland A."/>
            <person name="Larimer J."/>
            <person name="McCowan C."/>
            <person name="Murphy C."/>
            <person name="Pearson M."/>
            <person name="Poon T.W."/>
            <person name="Priest M."/>
            <person name="Roberts A."/>
            <person name="Saif S."/>
            <person name="Shea T."/>
            <person name="Sisk P."/>
            <person name="Sykes S."/>
            <person name="Wortman J."/>
            <person name="Nusbaum C."/>
            <person name="Birren B."/>
        </authorList>
    </citation>
    <scope>NUCLEOTIDE SEQUENCE [LARGE SCALE GENOMIC DNA]</scope>
    <source>
        <strain evidence="1 2">P10297</strain>
    </source>
</reference>
<evidence type="ECO:0000313" key="2">
    <source>
        <dbReference type="Proteomes" id="UP000018948"/>
    </source>
</evidence>
<proteinExistence type="predicted"/>
<sequence length="104" mass="11481">SARTVVDGLLGRKKKASKVDRIALLNENDTVKLSRGANKTTNDVLGLLNVMFDDFPVDEMGLLGAARSRQQLGASDIAFWMRVVADFHSDLPVFGRLAHEDIHF</sequence>
<feature type="non-terminal residue" evidence="1">
    <location>
        <position position="1"/>
    </location>
</feature>
<dbReference type="AlphaFoldDB" id="W2ZLD9"/>
<name>W2ZLD9_PHYNI</name>
<gene>
    <name evidence="1" type="ORF">F442_06332</name>
</gene>
<dbReference type="EMBL" id="ANIY01001344">
    <property type="protein sequence ID" value="ETP47791.1"/>
    <property type="molecule type" value="Genomic_DNA"/>
</dbReference>
<dbReference type="Proteomes" id="UP000018948">
    <property type="component" value="Unassembled WGS sequence"/>
</dbReference>
<organism evidence="1 2">
    <name type="scientific">Phytophthora nicotianae P10297</name>
    <dbReference type="NCBI Taxonomy" id="1317064"/>
    <lineage>
        <taxon>Eukaryota</taxon>
        <taxon>Sar</taxon>
        <taxon>Stramenopiles</taxon>
        <taxon>Oomycota</taxon>
        <taxon>Peronosporomycetes</taxon>
        <taxon>Peronosporales</taxon>
        <taxon>Peronosporaceae</taxon>
        <taxon>Phytophthora</taxon>
    </lineage>
</organism>
<protein>
    <submittedName>
        <fullName evidence="1">Uncharacterized protein</fullName>
    </submittedName>
</protein>
<comment type="caution">
    <text evidence="1">The sequence shown here is derived from an EMBL/GenBank/DDBJ whole genome shotgun (WGS) entry which is preliminary data.</text>
</comment>